<dbReference type="InterPro" id="IPR050322">
    <property type="entry name" value="Fe-S_cluster_asmbl/transfer"/>
</dbReference>
<dbReference type="PROSITE" id="PS01152">
    <property type="entry name" value="HESB"/>
    <property type="match status" value="1"/>
</dbReference>
<dbReference type="NCBIfam" id="TIGR00049">
    <property type="entry name" value="iron-sulfur cluster assembly accessory protein"/>
    <property type="match status" value="1"/>
</dbReference>
<evidence type="ECO:0000256" key="1">
    <source>
        <dbReference type="ARBA" id="ARBA00006718"/>
    </source>
</evidence>
<dbReference type="Proteomes" id="UP000245383">
    <property type="component" value="Unassembled WGS sequence"/>
</dbReference>
<dbReference type="Pfam" id="PF01521">
    <property type="entry name" value="Fe-S_biosyn"/>
    <property type="match status" value="1"/>
</dbReference>
<evidence type="ECO:0000256" key="2">
    <source>
        <dbReference type="ARBA" id="ARBA00054873"/>
    </source>
</evidence>
<proteinExistence type="inferred from homology"/>
<comment type="caution">
    <text evidence="5">The sequence shown here is derived from an EMBL/GenBank/DDBJ whole genome shotgun (WGS) entry which is preliminary data.</text>
</comment>
<accession>A0A2T9XXZ7</accession>
<feature type="domain" description="Core" evidence="4">
    <location>
        <begin position="21"/>
        <end position="124"/>
    </location>
</feature>
<reference evidence="5 7" key="1">
    <citation type="journal article" date="2018" name="MBio">
        <title>Comparative Genomics Reveals the Core Gene Toolbox for the Fungus-Insect Symbiosis.</title>
        <authorList>
            <person name="Wang Y."/>
            <person name="Stata M."/>
            <person name="Wang W."/>
            <person name="Stajich J.E."/>
            <person name="White M.M."/>
            <person name="Moncalvo J.M."/>
        </authorList>
    </citation>
    <scope>NUCLEOTIDE SEQUENCE [LARGE SCALE GENOMIC DNA]</scope>
    <source>
        <strain evidence="5 7">SWE-8-4</strain>
    </source>
</reference>
<comment type="similarity">
    <text evidence="1">Belongs to the HesB/IscA family.</text>
</comment>
<organism evidence="5 7">
    <name type="scientific">Smittium simulii</name>
    <dbReference type="NCBI Taxonomy" id="133385"/>
    <lineage>
        <taxon>Eukaryota</taxon>
        <taxon>Fungi</taxon>
        <taxon>Fungi incertae sedis</taxon>
        <taxon>Zoopagomycota</taxon>
        <taxon>Kickxellomycotina</taxon>
        <taxon>Harpellomycetes</taxon>
        <taxon>Harpellales</taxon>
        <taxon>Legeriomycetaceae</taxon>
        <taxon>Smittium</taxon>
    </lineage>
</organism>
<dbReference type="InterPro" id="IPR000361">
    <property type="entry name" value="ATAP_core_dom"/>
</dbReference>
<name>A0A2T9XXZ7_9FUNG</name>
<protein>
    <recommendedName>
        <fullName evidence="3">Iron-sulfur assembly protein 1</fullName>
    </recommendedName>
</protein>
<keyword evidence="7" id="KW-1185">Reference proteome</keyword>
<gene>
    <name evidence="6" type="ORF">BB561_000080</name>
    <name evidence="5" type="ORF">BB561_007008</name>
</gene>
<dbReference type="AlphaFoldDB" id="A0A2T9XXZ7"/>
<dbReference type="GO" id="GO:0005739">
    <property type="term" value="C:mitochondrion"/>
    <property type="evidence" value="ECO:0007669"/>
    <property type="project" value="TreeGrafter"/>
</dbReference>
<evidence type="ECO:0000259" key="4">
    <source>
        <dbReference type="Pfam" id="PF01521"/>
    </source>
</evidence>
<dbReference type="SUPFAM" id="SSF89360">
    <property type="entry name" value="HesB-like domain"/>
    <property type="match status" value="1"/>
</dbReference>
<dbReference type="EMBL" id="MBFR01000002">
    <property type="protein sequence ID" value="PVU98164.1"/>
    <property type="molecule type" value="Genomic_DNA"/>
</dbReference>
<dbReference type="OrthoDB" id="333486at2759"/>
<dbReference type="Gene3D" id="2.60.300.12">
    <property type="entry name" value="HesB-like domain"/>
    <property type="match status" value="1"/>
</dbReference>
<evidence type="ECO:0000313" key="6">
    <source>
        <dbReference type="EMBL" id="PVU98164.1"/>
    </source>
</evidence>
<evidence type="ECO:0000313" key="7">
    <source>
        <dbReference type="Proteomes" id="UP000245383"/>
    </source>
</evidence>
<evidence type="ECO:0000313" key="5">
    <source>
        <dbReference type="EMBL" id="PVU84976.1"/>
    </source>
</evidence>
<evidence type="ECO:0000256" key="3">
    <source>
        <dbReference type="ARBA" id="ARBA00071673"/>
    </source>
</evidence>
<dbReference type="FunFam" id="2.60.300.12:FF:000001">
    <property type="entry name" value="Iron-binding protein IscA"/>
    <property type="match status" value="1"/>
</dbReference>
<dbReference type="InterPro" id="IPR035903">
    <property type="entry name" value="HesB-like_dom_sf"/>
</dbReference>
<dbReference type="PANTHER" id="PTHR10072:SF41">
    <property type="entry name" value="IRON-SULFUR CLUSTER ASSEMBLY 1 HOMOLOG, MITOCHONDRIAL"/>
    <property type="match status" value="1"/>
</dbReference>
<sequence length="128" mass="13944">MSAARIGVRLAPRLKASKSVLTITPIAANRIRELTKKTPEGSIQKFLKIGIQGKGCSGSAYTMNWVDKPEKFDEVVKQDDITVLVDSKALLTLIGTEMDYFDGKLASKFIFNNPNVKAACGCGESFMV</sequence>
<comment type="function">
    <text evidence="2">Involved in the assembly of mitochondrial and cytoplasmic iron-sulfur proteins. Probably involved in the binding of an intermediate of Fe/S cluster assembly.</text>
</comment>
<dbReference type="InterPro" id="IPR017870">
    <property type="entry name" value="FeS_cluster_insertion_CS"/>
</dbReference>
<dbReference type="GO" id="GO:0016226">
    <property type="term" value="P:iron-sulfur cluster assembly"/>
    <property type="evidence" value="ECO:0007669"/>
    <property type="project" value="InterPro"/>
</dbReference>
<dbReference type="InterPro" id="IPR016092">
    <property type="entry name" value="ATAP"/>
</dbReference>
<dbReference type="PANTHER" id="PTHR10072">
    <property type="entry name" value="IRON-SULFUR CLUSTER ASSEMBLY PROTEIN"/>
    <property type="match status" value="1"/>
</dbReference>
<dbReference type="GO" id="GO:0051537">
    <property type="term" value="F:2 iron, 2 sulfur cluster binding"/>
    <property type="evidence" value="ECO:0007669"/>
    <property type="project" value="TreeGrafter"/>
</dbReference>
<dbReference type="STRING" id="133385.A0A2T9XXZ7"/>
<dbReference type="EMBL" id="MBFR01000973">
    <property type="protein sequence ID" value="PVU84976.1"/>
    <property type="molecule type" value="Genomic_DNA"/>
</dbReference>